<evidence type="ECO:0000313" key="3">
    <source>
        <dbReference type="EMBL" id="OLN21993.1"/>
    </source>
</evidence>
<sequence>MSKLLTFPARIKYLLWSCRFIHKAAAAIEKLKTGPSSQDYDLIICTEAGNPVNPENLKKSYVRLIQAAGVPKIRFHDLRQTRAARLLSQGIDAKEISGRLGHSNIKATLDIFIRTCFLTCRKRLKSN</sequence>
<dbReference type="STRING" id="1714264.BTO30_11710"/>
<gene>
    <name evidence="3" type="ORF">BTO30_11710</name>
</gene>
<dbReference type="Gene3D" id="1.10.443.10">
    <property type="entry name" value="Intergrase catalytic core"/>
    <property type="match status" value="1"/>
</dbReference>
<dbReference type="InterPro" id="IPR013762">
    <property type="entry name" value="Integrase-like_cat_sf"/>
</dbReference>
<proteinExistence type="predicted"/>
<dbReference type="PROSITE" id="PS51898">
    <property type="entry name" value="TYR_RECOMBINASE"/>
    <property type="match status" value="1"/>
</dbReference>
<dbReference type="RefSeq" id="WP_075398920.1">
    <property type="nucleotide sequence ID" value="NZ_MSDU01000026.1"/>
</dbReference>
<keyword evidence="1" id="KW-0233">DNA recombination</keyword>
<dbReference type="GO" id="GO:0006310">
    <property type="term" value="P:DNA recombination"/>
    <property type="evidence" value="ECO:0007669"/>
    <property type="project" value="UniProtKB-KW"/>
</dbReference>
<keyword evidence="4" id="KW-1185">Reference proteome</keyword>
<dbReference type="EMBL" id="MSDU01000026">
    <property type="protein sequence ID" value="OLN21993.1"/>
    <property type="molecule type" value="Genomic_DNA"/>
</dbReference>
<dbReference type="Proteomes" id="UP000185568">
    <property type="component" value="Unassembled WGS sequence"/>
</dbReference>
<organism evidence="3 4">
    <name type="scientific">Domibacillus antri</name>
    <dbReference type="NCBI Taxonomy" id="1714264"/>
    <lineage>
        <taxon>Bacteria</taxon>
        <taxon>Bacillati</taxon>
        <taxon>Bacillota</taxon>
        <taxon>Bacilli</taxon>
        <taxon>Bacillales</taxon>
        <taxon>Bacillaceae</taxon>
        <taxon>Domibacillus</taxon>
    </lineage>
</organism>
<evidence type="ECO:0000259" key="2">
    <source>
        <dbReference type="PROSITE" id="PS51898"/>
    </source>
</evidence>
<feature type="domain" description="Tyr recombinase" evidence="2">
    <location>
        <begin position="1"/>
        <end position="125"/>
    </location>
</feature>
<evidence type="ECO:0000256" key="1">
    <source>
        <dbReference type="ARBA" id="ARBA00023172"/>
    </source>
</evidence>
<dbReference type="InterPro" id="IPR011010">
    <property type="entry name" value="DNA_brk_join_enz"/>
</dbReference>
<dbReference type="GO" id="GO:0015074">
    <property type="term" value="P:DNA integration"/>
    <property type="evidence" value="ECO:0007669"/>
    <property type="project" value="InterPro"/>
</dbReference>
<name>A0A1Q8Q3Q4_9BACI</name>
<dbReference type="Pfam" id="PF00589">
    <property type="entry name" value="Phage_integrase"/>
    <property type="match status" value="1"/>
</dbReference>
<evidence type="ECO:0000313" key="4">
    <source>
        <dbReference type="Proteomes" id="UP000185568"/>
    </source>
</evidence>
<dbReference type="AlphaFoldDB" id="A0A1Q8Q3Q4"/>
<dbReference type="GO" id="GO:0003677">
    <property type="term" value="F:DNA binding"/>
    <property type="evidence" value="ECO:0007669"/>
    <property type="project" value="InterPro"/>
</dbReference>
<dbReference type="InterPro" id="IPR002104">
    <property type="entry name" value="Integrase_catalytic"/>
</dbReference>
<comment type="caution">
    <text evidence="3">The sequence shown here is derived from an EMBL/GenBank/DDBJ whole genome shotgun (WGS) entry which is preliminary data.</text>
</comment>
<protein>
    <recommendedName>
        <fullName evidence="2">Tyr recombinase domain-containing protein</fullName>
    </recommendedName>
</protein>
<accession>A0A1Q8Q3Q4</accession>
<dbReference type="SUPFAM" id="SSF56349">
    <property type="entry name" value="DNA breaking-rejoining enzymes"/>
    <property type="match status" value="1"/>
</dbReference>
<reference evidence="3 4" key="1">
    <citation type="submission" date="2016-12" db="EMBL/GenBank/DDBJ databases">
        <title>Domibacillus antri genome sequencing.</title>
        <authorList>
            <person name="Verma A."/>
            <person name="Krishnamurthi S."/>
        </authorList>
    </citation>
    <scope>NUCLEOTIDE SEQUENCE [LARGE SCALE GENOMIC DNA]</scope>
    <source>
        <strain evidence="3 4">XD80</strain>
    </source>
</reference>